<evidence type="ECO:0000256" key="4">
    <source>
        <dbReference type="PROSITE-ProRule" id="PRU01248"/>
    </source>
</evidence>
<dbReference type="InterPro" id="IPR002104">
    <property type="entry name" value="Integrase_catalytic"/>
</dbReference>
<evidence type="ECO:0000313" key="8">
    <source>
        <dbReference type="Proteomes" id="UP000028680"/>
    </source>
</evidence>
<dbReference type="SUPFAM" id="SSF56349">
    <property type="entry name" value="DNA breaking-rejoining enzymes"/>
    <property type="match status" value="1"/>
</dbReference>
<proteinExistence type="predicted"/>
<dbReference type="PROSITE" id="PS51900">
    <property type="entry name" value="CB"/>
    <property type="match status" value="1"/>
</dbReference>
<dbReference type="GO" id="GO:0006310">
    <property type="term" value="P:DNA recombination"/>
    <property type="evidence" value="ECO:0007669"/>
    <property type="project" value="UniProtKB-KW"/>
</dbReference>
<dbReference type="Proteomes" id="UP000028680">
    <property type="component" value="Chromosome"/>
</dbReference>
<keyword evidence="8" id="KW-1185">Reference proteome</keyword>
<evidence type="ECO:0000259" key="5">
    <source>
        <dbReference type="PROSITE" id="PS51898"/>
    </source>
</evidence>
<gene>
    <name evidence="7" type="ORF">RCA23_c11140</name>
</gene>
<evidence type="ECO:0000313" key="7">
    <source>
        <dbReference type="EMBL" id="AII86664.1"/>
    </source>
</evidence>
<dbReference type="GO" id="GO:0003677">
    <property type="term" value="F:DNA binding"/>
    <property type="evidence" value="ECO:0007669"/>
    <property type="project" value="UniProtKB-UniRule"/>
</dbReference>
<name>A0AAN0VI25_9RHOB</name>
<dbReference type="InterPro" id="IPR044068">
    <property type="entry name" value="CB"/>
</dbReference>
<dbReference type="InterPro" id="IPR010998">
    <property type="entry name" value="Integrase_recombinase_N"/>
</dbReference>
<dbReference type="InterPro" id="IPR046668">
    <property type="entry name" value="DUF6538"/>
</dbReference>
<dbReference type="InterPro" id="IPR011010">
    <property type="entry name" value="DNA_brk_join_enz"/>
</dbReference>
<keyword evidence="2 4" id="KW-0238">DNA-binding</keyword>
<evidence type="ECO:0000256" key="1">
    <source>
        <dbReference type="ARBA" id="ARBA00022908"/>
    </source>
</evidence>
<dbReference type="RefSeq" id="WP_044049493.1">
    <property type="nucleotide sequence ID" value="NZ_CP003984.1"/>
</dbReference>
<dbReference type="Gene3D" id="1.10.150.130">
    <property type="match status" value="1"/>
</dbReference>
<dbReference type="Pfam" id="PF00589">
    <property type="entry name" value="Phage_integrase"/>
    <property type="match status" value="1"/>
</dbReference>
<evidence type="ECO:0000259" key="6">
    <source>
        <dbReference type="PROSITE" id="PS51900"/>
    </source>
</evidence>
<organism evidence="7 8">
    <name type="scientific">Planktomarina temperata RCA23</name>
    <dbReference type="NCBI Taxonomy" id="666509"/>
    <lineage>
        <taxon>Bacteria</taxon>
        <taxon>Pseudomonadati</taxon>
        <taxon>Pseudomonadota</taxon>
        <taxon>Alphaproteobacteria</taxon>
        <taxon>Rhodobacterales</taxon>
        <taxon>Paracoccaceae</taxon>
        <taxon>Planktomarina</taxon>
    </lineage>
</organism>
<protein>
    <submittedName>
        <fullName evidence="7">Phage integrase</fullName>
    </submittedName>
</protein>
<evidence type="ECO:0000256" key="3">
    <source>
        <dbReference type="ARBA" id="ARBA00023172"/>
    </source>
</evidence>
<dbReference type="Gene3D" id="1.10.443.10">
    <property type="entry name" value="Intergrase catalytic core"/>
    <property type="match status" value="1"/>
</dbReference>
<dbReference type="AlphaFoldDB" id="A0AAN0VI25"/>
<dbReference type="Pfam" id="PF20172">
    <property type="entry name" value="DUF6538"/>
    <property type="match status" value="1"/>
</dbReference>
<dbReference type="GO" id="GO:0015074">
    <property type="term" value="P:DNA integration"/>
    <property type="evidence" value="ECO:0007669"/>
    <property type="project" value="UniProtKB-KW"/>
</dbReference>
<reference evidence="7 8" key="1">
    <citation type="journal article" date="2014" name="ISME J.">
        <title>Adaptation of an abundant Roseobacter RCA organism to pelagic systems revealed by genomic and transcriptomic analyses.</title>
        <authorList>
            <person name="Voget S."/>
            <person name="Wemheuer B."/>
            <person name="Brinkhoff T."/>
            <person name="Vollmers J."/>
            <person name="Dietrich S."/>
            <person name="Giebel H.A."/>
            <person name="Beardsley C."/>
            <person name="Sardemann C."/>
            <person name="Bakenhus I."/>
            <person name="Billerbeck S."/>
            <person name="Daniel R."/>
            <person name="Simon M."/>
        </authorList>
    </citation>
    <scope>NUCLEOTIDE SEQUENCE [LARGE SCALE GENOMIC DNA]</scope>
    <source>
        <strain evidence="7 8">RCA23</strain>
    </source>
</reference>
<dbReference type="EMBL" id="CP003984">
    <property type="protein sequence ID" value="AII86664.1"/>
    <property type="molecule type" value="Genomic_DNA"/>
</dbReference>
<dbReference type="InterPro" id="IPR013762">
    <property type="entry name" value="Integrase-like_cat_sf"/>
</dbReference>
<feature type="domain" description="Core-binding (CB)" evidence="6">
    <location>
        <begin position="97"/>
        <end position="178"/>
    </location>
</feature>
<sequence>MLTKSIPHTFIRNGYYYFSRRVPADLRDHYSYHRIVQGLRTTSPQKAKVQASITAAKLEAYWSQMRLAKSDVIGLSLVKGSSSSLKVAPKQPNIDCPSLLDALEVYLEQKGKGRPKTFRVAAERSCNYLIGLCGNKSLSDYTRQDALQFRDWLVARGLTGSSITRNFSYLKAVINFALSEYALDIRNPFVGVYHDRSAGVLVRKPIPIEAIRNVQSECHAIDDDMRWLIALISDTGMRLAEGAGLLKEDLLGLDTDLPCVRVTKHPWRNLKTASSGRKIPLVGEALWAAKRMSEADNGSDFAFPRYNRRSITTANSASAALNKWLKHYVPVGCTMHSFRHSMRDRLRAVQCPSDITDQIGGWTTDGVGQGYGSGYPMSVLREWLEKAA</sequence>
<evidence type="ECO:0000256" key="2">
    <source>
        <dbReference type="ARBA" id="ARBA00023125"/>
    </source>
</evidence>
<dbReference type="PROSITE" id="PS51898">
    <property type="entry name" value="TYR_RECOMBINASE"/>
    <property type="match status" value="1"/>
</dbReference>
<accession>A0AAN0VI25</accession>
<dbReference type="KEGG" id="ptp:RCA23_c11140"/>
<keyword evidence="3" id="KW-0233">DNA recombination</keyword>
<keyword evidence="1" id="KW-0229">DNA integration</keyword>
<feature type="domain" description="Tyr recombinase" evidence="5">
    <location>
        <begin position="203"/>
        <end position="388"/>
    </location>
</feature>